<dbReference type="OrthoDB" id="312035at2759"/>
<organism evidence="2 3">
    <name type="scientific">Stylonychia lemnae</name>
    <name type="common">Ciliate</name>
    <dbReference type="NCBI Taxonomy" id="5949"/>
    <lineage>
        <taxon>Eukaryota</taxon>
        <taxon>Sar</taxon>
        <taxon>Alveolata</taxon>
        <taxon>Ciliophora</taxon>
        <taxon>Intramacronucleata</taxon>
        <taxon>Spirotrichea</taxon>
        <taxon>Stichotrichia</taxon>
        <taxon>Sporadotrichida</taxon>
        <taxon>Oxytrichidae</taxon>
        <taxon>Stylonychinae</taxon>
        <taxon>Stylonychia</taxon>
    </lineage>
</organism>
<protein>
    <submittedName>
        <fullName evidence="2">Uncharacterized protein</fullName>
    </submittedName>
</protein>
<proteinExistence type="predicted"/>
<name>A0A078AL76_STYLE</name>
<feature type="coiled-coil region" evidence="1">
    <location>
        <begin position="253"/>
        <end position="328"/>
    </location>
</feature>
<dbReference type="AlphaFoldDB" id="A0A078AL76"/>
<dbReference type="EMBL" id="CCKQ01011385">
    <property type="protein sequence ID" value="CDW82949.1"/>
    <property type="molecule type" value="Genomic_DNA"/>
</dbReference>
<evidence type="ECO:0000256" key="1">
    <source>
        <dbReference type="SAM" id="Coils"/>
    </source>
</evidence>
<gene>
    <name evidence="2" type="primary">Contig15856.g16905</name>
    <name evidence="2" type="ORF">STYLEM_11986</name>
</gene>
<evidence type="ECO:0000313" key="2">
    <source>
        <dbReference type="EMBL" id="CDW82949.1"/>
    </source>
</evidence>
<sequence length="516" mass="61332">MSTLTVYIKSCQVRDKLNYFIVAQLDEIEYPDKQKTSQKFRTDLAHYTEYLRFQKNIFKFDNLSLGNRLVIKFGCFSAAPDIDVNDTGSLLVIQFLLIAQMQKNSKLYASGSYVLSQNFITMLRKDKVLEKDMSLYDQDSVKEMGHLNLVFKLRIDNFEDQIYEDNREIEKVYYDPFNSNEYEIQKNLEKVQGLVMKKHDVMETKMKQMDQRNAALRTLAVDLTYLRKTNDDLINVDEVHIEIDVLAQTPQGINTLKERYVKLMNRFELERKRYDALEKEYFKIEPSLQQIKKLKTQIEEVQRASEDLEFHLARYKDLANRIKAQKETILSQEEIIQNLAHSVKAQVKDGPQQSKELDIRLNDFRYKRERLMERLKQLKLLMKMNDGQLPREYLLKIQDEEVKEYSEEVTRLRKYEDELLTMIQETTKQLDALGPLKNKQNKFYRSTSNFDSYGYGEWNKEKEGLDTQLRYLQNKAFNLEREQQLKSQAQAKHVAELRYQITLAQQKIDEKATLNY</sequence>
<dbReference type="OMA" id="HISEMNK"/>
<dbReference type="Proteomes" id="UP000039865">
    <property type="component" value="Unassembled WGS sequence"/>
</dbReference>
<accession>A0A078AL76</accession>
<evidence type="ECO:0000313" key="3">
    <source>
        <dbReference type="Proteomes" id="UP000039865"/>
    </source>
</evidence>
<reference evidence="2 3" key="1">
    <citation type="submission" date="2014-06" db="EMBL/GenBank/DDBJ databases">
        <authorList>
            <person name="Swart Estienne"/>
        </authorList>
    </citation>
    <scope>NUCLEOTIDE SEQUENCE [LARGE SCALE GENOMIC DNA]</scope>
    <source>
        <strain evidence="2 3">130c</strain>
    </source>
</reference>
<keyword evidence="3" id="KW-1185">Reference proteome</keyword>
<keyword evidence="1" id="KW-0175">Coiled coil</keyword>
<dbReference type="InParanoid" id="A0A078AL76"/>